<comment type="caution">
    <text evidence="6">The sequence shown here is derived from an EMBL/GenBank/DDBJ whole genome shotgun (WGS) entry which is preliminary data.</text>
</comment>
<proteinExistence type="inferred from homology"/>
<dbReference type="InterPro" id="IPR006140">
    <property type="entry name" value="D-isomer_DH_NAD-bd"/>
</dbReference>
<dbReference type="PROSITE" id="PS00671">
    <property type="entry name" value="D_2_HYDROXYACID_DH_3"/>
    <property type="match status" value="1"/>
</dbReference>
<protein>
    <submittedName>
        <fullName evidence="6">D-glycerate dehydrogenase</fullName>
    </submittedName>
</protein>
<feature type="domain" description="D-isomer specific 2-hydroxyacid dehydrogenase NAD-binding" evidence="5">
    <location>
        <begin position="125"/>
        <end position="303"/>
    </location>
</feature>
<sequence>MQRFFIHTYKEAILVAKPIVYVTRRLPNEIISELTEKYQVKMWEEEEMPVPRDVLKKEIAEADAVLSMLTDTFDEELLNMASRLKVIANLAVGFDNIDVKACEARGITVTNTPDVLTDTTADLTFGLLLATARRIPESVDVIRKDEWKTWSPYMMAGSDVHHKTIGIVGMGSIGEAVAKRATGFDMNILYHNRNRKPEAEEKLGARYVSIDELLAQSDFVVSMTPLTEETKGMFDARAFDRMRKSAFFINASRGGVMNEADLYQAIKEEKIQGAGLDVFENEPIKSDHPLVQLDRVVALPHIGSATVETRNRMAMLCVENLKRVLDGMEPLTPVKV</sequence>
<dbReference type="InterPro" id="IPR050223">
    <property type="entry name" value="D-isomer_2-hydroxyacid_DH"/>
</dbReference>
<evidence type="ECO:0000259" key="4">
    <source>
        <dbReference type="Pfam" id="PF00389"/>
    </source>
</evidence>
<dbReference type="InterPro" id="IPR029752">
    <property type="entry name" value="D-isomer_DH_CS1"/>
</dbReference>
<dbReference type="PANTHER" id="PTHR10996">
    <property type="entry name" value="2-HYDROXYACID DEHYDROGENASE-RELATED"/>
    <property type="match status" value="1"/>
</dbReference>
<evidence type="ECO:0000313" key="7">
    <source>
        <dbReference type="Proteomes" id="UP000812672"/>
    </source>
</evidence>
<evidence type="ECO:0000256" key="3">
    <source>
        <dbReference type="RuleBase" id="RU003719"/>
    </source>
</evidence>
<feature type="domain" description="D-isomer specific 2-hydroxyacid dehydrogenase catalytic" evidence="4">
    <location>
        <begin position="20"/>
        <end position="334"/>
    </location>
</feature>
<dbReference type="PROSITE" id="PS00065">
    <property type="entry name" value="D_2_HYDROXYACID_DH_1"/>
    <property type="match status" value="1"/>
</dbReference>
<keyword evidence="7" id="KW-1185">Reference proteome</keyword>
<evidence type="ECO:0000256" key="2">
    <source>
        <dbReference type="ARBA" id="ARBA00023002"/>
    </source>
</evidence>
<comment type="similarity">
    <text evidence="1 3">Belongs to the D-isomer specific 2-hydroxyacid dehydrogenase family.</text>
</comment>
<evidence type="ECO:0000256" key="1">
    <source>
        <dbReference type="ARBA" id="ARBA00005854"/>
    </source>
</evidence>
<dbReference type="EMBL" id="JAHLZF010000005">
    <property type="protein sequence ID" value="MBU6080389.1"/>
    <property type="molecule type" value="Genomic_DNA"/>
</dbReference>
<organism evidence="6 7">
    <name type="scientific">Allobacillus halotolerans</name>
    <dbReference type="NCBI Taxonomy" id="570278"/>
    <lineage>
        <taxon>Bacteria</taxon>
        <taxon>Bacillati</taxon>
        <taxon>Bacillota</taxon>
        <taxon>Bacilli</taxon>
        <taxon>Bacillales</taxon>
        <taxon>Bacillaceae</taxon>
        <taxon>Allobacillus</taxon>
    </lineage>
</organism>
<dbReference type="InterPro" id="IPR006139">
    <property type="entry name" value="D-isomer_2_OHA_DH_cat_dom"/>
</dbReference>
<dbReference type="InterPro" id="IPR029753">
    <property type="entry name" value="D-isomer_DH_CS"/>
</dbReference>
<evidence type="ECO:0000259" key="5">
    <source>
        <dbReference type="Pfam" id="PF02826"/>
    </source>
</evidence>
<reference evidence="6 7" key="1">
    <citation type="journal article" date="2011" name="Int. J. Syst. Evol. Microbiol.">
        <title>Allobacillus halotolerans gen. nov., sp. nov. isolated from shrimp paste.</title>
        <authorList>
            <person name="Sheu S.Y."/>
            <person name="Arun A.B."/>
            <person name="Jiang S.R."/>
            <person name="Young C.C."/>
            <person name="Chen W.M."/>
        </authorList>
    </citation>
    <scope>NUCLEOTIDE SEQUENCE [LARGE SCALE GENOMIC DNA]</scope>
    <source>
        <strain evidence="6 7">LMG 24826</strain>
    </source>
</reference>
<accession>A0ABS6GMP2</accession>
<dbReference type="Proteomes" id="UP000812672">
    <property type="component" value="Unassembled WGS sequence"/>
</dbReference>
<evidence type="ECO:0000313" key="6">
    <source>
        <dbReference type="EMBL" id="MBU6080389.1"/>
    </source>
</evidence>
<gene>
    <name evidence="6" type="ORF">KQ486_05115</name>
</gene>
<dbReference type="Pfam" id="PF02826">
    <property type="entry name" value="2-Hacid_dh_C"/>
    <property type="match status" value="1"/>
</dbReference>
<dbReference type="Pfam" id="PF00389">
    <property type="entry name" value="2-Hacid_dh"/>
    <property type="match status" value="1"/>
</dbReference>
<dbReference type="PANTHER" id="PTHR10996:SF283">
    <property type="entry name" value="GLYOXYLATE_HYDROXYPYRUVATE REDUCTASE B"/>
    <property type="match status" value="1"/>
</dbReference>
<dbReference type="CDD" id="cd05301">
    <property type="entry name" value="GDH"/>
    <property type="match status" value="1"/>
</dbReference>
<name>A0ABS6GMP2_9BACI</name>
<keyword evidence="2 3" id="KW-0560">Oxidoreductase</keyword>